<feature type="region of interest" description="Disordered" evidence="15">
    <location>
        <begin position="1048"/>
        <end position="1078"/>
    </location>
</feature>
<evidence type="ECO:0000256" key="13">
    <source>
        <dbReference type="ARBA" id="ARBA00023319"/>
    </source>
</evidence>
<accession>A0A8B6YWM4</accession>
<dbReference type="GO" id="GO:0008104">
    <property type="term" value="P:intracellular protein localization"/>
    <property type="evidence" value="ECO:0007669"/>
    <property type="project" value="UniProtKB-ARBA"/>
</dbReference>
<dbReference type="SUPFAM" id="SSF48726">
    <property type="entry name" value="Immunoglobulin"/>
    <property type="match status" value="21"/>
</dbReference>
<dbReference type="PROSITE" id="PS50853">
    <property type="entry name" value="FN3"/>
    <property type="match status" value="2"/>
</dbReference>
<evidence type="ECO:0000256" key="5">
    <source>
        <dbReference type="ARBA" id="ARBA00022490"/>
    </source>
</evidence>
<dbReference type="InterPro" id="IPR000219">
    <property type="entry name" value="DH_dom"/>
</dbReference>
<dbReference type="Gene3D" id="1.10.510.10">
    <property type="entry name" value="Transferase(Phosphotransferase) domain 1"/>
    <property type="match status" value="2"/>
</dbReference>
<feature type="domain" description="Ig-like" evidence="19">
    <location>
        <begin position="2719"/>
        <end position="2809"/>
    </location>
</feature>
<feature type="domain" description="Ig-like" evidence="19">
    <location>
        <begin position="2437"/>
        <end position="2526"/>
    </location>
</feature>
<evidence type="ECO:0000256" key="12">
    <source>
        <dbReference type="ARBA" id="ARBA00023242"/>
    </source>
</evidence>
<feature type="domain" description="Ig-like" evidence="19">
    <location>
        <begin position="3754"/>
        <end position="3843"/>
    </location>
</feature>
<dbReference type="InterPro" id="IPR035899">
    <property type="entry name" value="DBL_dom_sf"/>
</dbReference>
<dbReference type="InterPro" id="IPR011009">
    <property type="entry name" value="Kinase-like_dom_sf"/>
</dbReference>
<dbReference type="InterPro" id="IPR007110">
    <property type="entry name" value="Ig-like_dom"/>
</dbReference>
<dbReference type="FunFam" id="2.60.40.10:FF:000873">
    <property type="entry name" value="Muscle M-line assembly protein unc-89"/>
    <property type="match status" value="1"/>
</dbReference>
<dbReference type="InterPro" id="IPR003961">
    <property type="entry name" value="FN3_dom"/>
</dbReference>
<feature type="region of interest" description="Disordered" evidence="15">
    <location>
        <begin position="1983"/>
        <end position="2066"/>
    </location>
</feature>
<feature type="domain" description="Ig-like" evidence="19">
    <location>
        <begin position="3857"/>
        <end position="3945"/>
    </location>
</feature>
<name>A0A7M7GTZ3_APIME</name>
<dbReference type="Pfam" id="PF00069">
    <property type="entry name" value="Pkinase"/>
    <property type="match status" value="2"/>
</dbReference>
<dbReference type="PANTHER" id="PTHR47633">
    <property type="entry name" value="IMMUNOGLOBULIN"/>
    <property type="match status" value="1"/>
</dbReference>
<dbReference type="GO" id="GO:0005634">
    <property type="term" value="C:nucleus"/>
    <property type="evidence" value="ECO:0007669"/>
    <property type="project" value="UniProtKB-SubCell"/>
</dbReference>
<dbReference type="FunFam" id="2.60.40.10:FF:000345">
    <property type="entry name" value="Muscle M-line assembly protein unc-89"/>
    <property type="match status" value="4"/>
</dbReference>
<dbReference type="SMART" id="SM00409">
    <property type="entry name" value="IG"/>
    <property type="match status" value="21"/>
</dbReference>
<dbReference type="SUPFAM" id="SSF49265">
    <property type="entry name" value="Fibronectin type III"/>
    <property type="match status" value="1"/>
</dbReference>
<dbReference type="FunFam" id="2.60.40.10:FF:000802">
    <property type="entry name" value="Muscle M-line assembly protein unc-89"/>
    <property type="match status" value="1"/>
</dbReference>
<comment type="subcellular location">
    <subcellularLocation>
        <location evidence="2">Cytoplasm</location>
        <location evidence="2">Myofibril</location>
        <location evidence="2">Sarcomere</location>
        <location evidence="2">I band</location>
    </subcellularLocation>
    <subcellularLocation>
        <location evidence="14">Cytoplasm</location>
        <location evidence="14">Myofibril</location>
        <location evidence="14">Sarcomere</location>
        <location evidence="14">M line</location>
    </subcellularLocation>
    <subcellularLocation>
        <location evidence="1">Nucleus</location>
    </subcellularLocation>
</comment>
<feature type="domain" description="Ig-like" evidence="19">
    <location>
        <begin position="4207"/>
        <end position="4290"/>
    </location>
</feature>
<gene>
    <name evidence="21" type="primary">408830</name>
    <name evidence="23" type="synonym">LOC408830</name>
</gene>
<evidence type="ECO:0000256" key="4">
    <source>
        <dbReference type="ARBA" id="ARBA00022443"/>
    </source>
</evidence>
<dbReference type="PROSITE" id="PS50003">
    <property type="entry name" value="PH_DOMAIN"/>
    <property type="match status" value="1"/>
</dbReference>
<dbReference type="FunFam" id="2.60.40.10:FF:000796">
    <property type="entry name" value="Muscle M-line assembly protein unc-89"/>
    <property type="match status" value="1"/>
</dbReference>
<feature type="domain" description="Ig-like" evidence="19">
    <location>
        <begin position="3658"/>
        <end position="3748"/>
    </location>
</feature>
<evidence type="ECO:0000313" key="23">
    <source>
        <dbReference type="RefSeq" id="XP_006562198.1"/>
    </source>
</evidence>
<keyword evidence="13" id="KW-0393">Immunoglobulin domain</keyword>
<dbReference type="Gene3D" id="1.20.900.10">
    <property type="entry name" value="Dbl homology (DH) domain"/>
    <property type="match status" value="1"/>
</dbReference>
<dbReference type="Gene3D" id="2.60.40.10">
    <property type="entry name" value="Immunoglobulins"/>
    <property type="match status" value="23"/>
</dbReference>
<dbReference type="EnsemblMetazoa" id="XM_006562135">
    <property type="protein sequence ID" value="XP_006562198"/>
    <property type="gene ID" value="LOC408830"/>
</dbReference>
<dbReference type="InterPro" id="IPR001849">
    <property type="entry name" value="PH_domain"/>
</dbReference>
<evidence type="ECO:0000256" key="11">
    <source>
        <dbReference type="ARBA" id="ARBA00023179"/>
    </source>
</evidence>
<feature type="domain" description="Ig-like" evidence="19">
    <location>
        <begin position="3061"/>
        <end position="3159"/>
    </location>
</feature>
<feature type="compositionally biased region" description="Basic and acidic residues" evidence="15">
    <location>
        <begin position="2026"/>
        <end position="2058"/>
    </location>
</feature>
<dbReference type="GO" id="GO:0019899">
    <property type="term" value="F:enzyme binding"/>
    <property type="evidence" value="ECO:0007669"/>
    <property type="project" value="UniProtKB-ARBA"/>
</dbReference>
<feature type="domain" description="Ig-like" evidence="19">
    <location>
        <begin position="3164"/>
        <end position="3253"/>
    </location>
</feature>
<feature type="domain" description="Ig-like" evidence="19">
    <location>
        <begin position="2294"/>
        <end position="2422"/>
    </location>
</feature>
<dbReference type="GO" id="GO:0005085">
    <property type="term" value="F:guanyl-nucleotide exchange factor activity"/>
    <property type="evidence" value="ECO:0007669"/>
    <property type="project" value="InterPro"/>
</dbReference>
<dbReference type="InterPro" id="IPR011993">
    <property type="entry name" value="PH-like_dom_sf"/>
</dbReference>
<evidence type="ECO:0000259" key="17">
    <source>
        <dbReference type="PROSITE" id="PS50010"/>
    </source>
</evidence>
<feature type="domain" description="Fibronectin type-III" evidence="20">
    <location>
        <begin position="3972"/>
        <end position="4072"/>
    </location>
</feature>
<dbReference type="Pfam" id="PF00041">
    <property type="entry name" value="fn3"/>
    <property type="match status" value="2"/>
</dbReference>
<dbReference type="FunFam" id="2.60.40.10:FF:000107">
    <property type="entry name" value="Myosin, light chain kinase a"/>
    <property type="match status" value="2"/>
</dbReference>
<dbReference type="InterPro" id="IPR036116">
    <property type="entry name" value="FN3_sf"/>
</dbReference>
<evidence type="ECO:0000259" key="18">
    <source>
        <dbReference type="PROSITE" id="PS50011"/>
    </source>
</evidence>
<feature type="domain" description="Ig-like" evidence="19">
    <location>
        <begin position="2814"/>
        <end position="2905"/>
    </location>
</feature>
<feature type="domain" description="DH" evidence="17">
    <location>
        <begin position="1669"/>
        <end position="1851"/>
    </location>
</feature>
<keyword evidence="11" id="KW-0514">Muscle protein</keyword>
<dbReference type="FunFam" id="2.30.29.30:FF:000519">
    <property type="entry name" value="Muscle M-line assembly protein unc-89-like Protein"/>
    <property type="match status" value="1"/>
</dbReference>
<dbReference type="SMART" id="SM00408">
    <property type="entry name" value="IGc2"/>
    <property type="match status" value="21"/>
</dbReference>
<feature type="domain" description="Ig-like" evidence="19">
    <location>
        <begin position="3359"/>
        <end position="3449"/>
    </location>
</feature>
<dbReference type="CDD" id="cd13325">
    <property type="entry name" value="PH_unc89"/>
    <property type="match status" value="1"/>
</dbReference>
<dbReference type="Proteomes" id="UP000005203">
    <property type="component" value="Linkage group LG5"/>
</dbReference>
<evidence type="ECO:0000256" key="3">
    <source>
        <dbReference type="ARBA" id="ARBA00006692"/>
    </source>
</evidence>
<dbReference type="FunFam" id="2.60.40.10:FF:000519">
    <property type="entry name" value="Muscle M-line assembly protein unc-89"/>
    <property type="match status" value="1"/>
</dbReference>
<keyword evidence="10" id="KW-1015">Disulfide bond</keyword>
<keyword evidence="4" id="KW-0728">SH3 domain</keyword>
<feature type="domain" description="Ig-like" evidence="19">
    <location>
        <begin position="3554"/>
        <end position="3644"/>
    </location>
</feature>
<feature type="domain" description="Ig-like" evidence="19">
    <location>
        <begin position="4796"/>
        <end position="4885"/>
    </location>
</feature>
<dbReference type="GO" id="GO:0045989">
    <property type="term" value="P:positive regulation of striated muscle contraction"/>
    <property type="evidence" value="ECO:0007669"/>
    <property type="project" value="UniProtKB-ARBA"/>
</dbReference>
<dbReference type="SUPFAM" id="SSF50729">
    <property type="entry name" value="PH domain-like"/>
    <property type="match status" value="1"/>
</dbReference>
<feature type="domain" description="Protein kinase" evidence="18">
    <location>
        <begin position="5040"/>
        <end position="5294"/>
    </location>
</feature>
<accession>A0A7M7GTZ3</accession>
<dbReference type="SMART" id="SM00325">
    <property type="entry name" value="RhoGEF"/>
    <property type="match status" value="1"/>
</dbReference>
<dbReference type="RefSeq" id="XP_006562198.1">
    <property type="nucleotide sequence ID" value="XM_006562135.3"/>
</dbReference>
<feature type="region of interest" description="Disordered" evidence="15">
    <location>
        <begin position="4637"/>
        <end position="4658"/>
    </location>
</feature>
<feature type="domain" description="Ig-like" evidence="19">
    <location>
        <begin position="3259"/>
        <end position="3355"/>
    </location>
</feature>
<dbReference type="FunFam" id="2.60.40.10:FF:001381">
    <property type="entry name" value="Uncharacterized protein, isoform C"/>
    <property type="match status" value="1"/>
</dbReference>
<dbReference type="FunFam" id="2.60.40.10:FF:000145">
    <property type="entry name" value="Myosin light chain kinase, smooth muscle"/>
    <property type="match status" value="2"/>
</dbReference>
<reference evidence="23" key="2">
    <citation type="submission" date="2025-04" db="UniProtKB">
        <authorList>
            <consortium name="RefSeq"/>
        </authorList>
    </citation>
    <scope>IDENTIFICATION</scope>
    <source>
        <strain evidence="23">DH4</strain>
        <tissue evidence="23">Whole body</tissue>
    </source>
</reference>
<feature type="domain" description="Ig-like" evidence="19">
    <location>
        <begin position="2625"/>
        <end position="2714"/>
    </location>
</feature>
<evidence type="ECO:0000256" key="10">
    <source>
        <dbReference type="ARBA" id="ARBA00023157"/>
    </source>
</evidence>
<keyword evidence="7" id="KW-0547">Nucleotide-binding</keyword>
<dbReference type="CDD" id="cd00063">
    <property type="entry name" value="FN3"/>
    <property type="match status" value="2"/>
</dbReference>
<dbReference type="InterPro" id="IPR003599">
    <property type="entry name" value="Ig_sub"/>
</dbReference>
<dbReference type="InterPro" id="IPR013783">
    <property type="entry name" value="Ig-like_fold"/>
</dbReference>
<dbReference type="Gene3D" id="3.30.200.20">
    <property type="entry name" value="Phosphorylase Kinase, domain 1"/>
    <property type="match status" value="2"/>
</dbReference>
<feature type="domain" description="Ig-like" evidence="19">
    <location>
        <begin position="2531"/>
        <end position="2615"/>
    </location>
</feature>
<dbReference type="InterPro" id="IPR055251">
    <property type="entry name" value="SOS1_NGEF_PH"/>
</dbReference>
<proteinExistence type="inferred from homology"/>
<dbReference type="Pfam" id="PF00621">
    <property type="entry name" value="RhoGEF"/>
    <property type="match status" value="1"/>
</dbReference>
<sequence length="5361" mass="604680">MSFCRITGRSRGLPKPNYFPLLPPISPADAKRFCRITGKSYGLPTHHYIPVLLGVHAHDKSRCRITNASGLGPHHYTAGYVLGEKKRHVVLKDYRYVFPVLEGEGEQQRALRDLLNTKHPPHDEEQSKFVYTVEERRCSLVFPSRLEAAVRDGDVRDVMVSRDRDTVLFRLKQGKNVSVDFKDLKDFENLYDGLGPSQEVVKERERSEAEARKTRGKRKRQGGLSHARKIFEEKERAAEEEEEEEEMRRAAKQLKLRTVREETREETWRHVDLEQARSRACDFISVASPLNGAERSLPETLDWNTFRDESEPLVRPIVDKLPDPVQVKPRVVACGAAASCTSPVSDGTAGFEAISIVKPLAPLRVEADAALQSAIRDMPADHLAEVAEVSAKLAKAGQRALERLPRAEEIPEVVERLGTGKVATMHKIKGLKLDVKSAQRFVAGQTVETANGPVFVPGQTLQTPRGPAFVPGLTVNTPEGPILVPGQILNSKEADGTETAVFVAGQTLATELGHRFVQGQTFHTSEGVRFVQGQTVLTEDGPKFVAGQVAEDGSFVPGQTIHTPDGARFVPGQTITDHRGEQVFVPGQSVKSGETWDFVPGQTIETSTGEARFVPGQTIPTCQGPQFVPGQYVTSDSGESYFMPGVIRETEEGNKSVFVPGMTLDTPKGQKFVEGQVVRTPVGEKFLPGRTRITENGIEFAAATTFDEVVFYDAGPTGMPIDPRTVNVPIQQQSEIFGHMVQTERGVEFYPESGTRRLPEGRRIVPGQLVRGGKDGPRFVPGVMTDEGFLPGQTVMTETGEQFVPGQVIDTRAGPKFVPGQMVETRTGAKFVPGQTVETGDGPRFVPGQIVETKAGPTFIPGQVISTDDEGSRFVPGQVVDTPEGPRFVPGRVVESGEQGVTFVPGQIVQTEEGPRFVAPDLTDTPEGEVEFSVQGFEVTPEELRLLRPRYLNYNADVQHQGESSIDARMLRQLSEAGLSVGRKAIADLPSVDVDVDPKAVALEQALVMAEKLGLHGVTAVKMAQIVSTVAQLARNIVVQQEQRLEEDRVESRLANGGEYSSGNNDDNKERDGERDDEEWLKDTVRVALASAILAIVNQPEENGNDAKRKDLVYSSIGEAFNVLLRQRSTNSIEASVEEILRILLVPQNRSDLCRSALLDLIDNRNNNKVDILRSTLISQPLREDVVLDRLSMVLEEEYGKDLIGPAFRTVSRNDPELVSRVLRKVSEEVSTIVTEREAAESVHKAIVHAVRETSEIHVQELLNDNKGGNVREMLLQAVGLARALGMSSIASSLLAVISDEKSTRALASDRVTLDVLKRLTVMRKLAEERPPFMNALTQLCSDPELARTDPRLRTLVRESAALMIVPEEGPLQSSADVPSVLLRSDNSLAMEEFLLRRNHKPSAIFMILKQGLQAVVPREASRSVLTGEVAYTVLDEDGIHHFEPLHVFSALQLARPTAHRFSMYCCPVAREEEVDAEMSTFTGTISLASSLDGFPTYAKQDCNGVVLSRSDRSFGYSGSRENTPSLRRLTNFQDHSCERKSLDNYIVVKDYKNETDGFSVSIGDIVEALEYADPAKKIKLDPDLEIGDVGEVLDNSAAWHKLSVRPRRKHADPRSRNVSRSPSDTNFQRVYVRTVDSREGWLPMSILMQTALSEESALGHRPEDSQYRREAVVKELVETEEEFGRDLQQVVERYLKPLDNPDVPRAVRDNKDIIFTNLKQIADFHNTSFGRVLIEGVKYYADQPRMLGKTFLRLERDFDKHVAYCRDEPAAQEFLQMNDVVREYFEELSQTLRDDKSLSEHLKLPIQRINDYQLLLKELVKYSTRLGENCDDLQKALELMLGIPHRATDNKFISNIEGYKGNIHKLGRLLTHEWYTVIDKDGKSKERYLFLFKARILVCKVRRISEDRSVFVLKDIIRLPEVEVKDHPGDIRSFELHNPASPAYPITLIAHKDPVKAYWLREIRQYASDVVALAEHAADDLQLTEVPETREERANPQKVTSNPGNPGKENPGAEKARGNPGPNPGEKEAAEKRKDNPGHNPDSKQAKVEEEGADMSRRYSASRFSSSSKVVEEYSSVSSSQIGTSTYVESSSSAVKMEASSYQAGNSIETRTSMAKIEGGGGIGKPVFVKTLEGSSVEPIPENNVELIHAVAGEMAVFECTLLYTDSTTRVQWLKDNKPLEDRLADRLTASATGKTFRLTLQNVLESDSGIYIARAMNSEGQSTCTAQLIVQQLTPEEKKARAEANAPIFLVRLKDTELMENTYLRFMVKVKGDPNPEMKFYKDNVLIDSNHPRVKIVTEQGDKGFYELILEDVQKQDAGKYSCTAKNKFGETSCEASVTVSDEKMLYLPEDFLEPGMEPRFTWLRDGKPFDPEERFKVLFKDNEDTLALVFQHVKPEDAGLYTCVAQTSTGNISCSAELTVQGAVNQLLKDPERPKLCSEAKHSEVSAGGSAMLELQIRGYPKPDIKWTKDGQEIVAGGKYKYLWEDEESMSLVIKNVTAKDAGVYTIRAKNELGEDTTQIELIVKSAPKITRRQTDTTCIVDETLTMTVEIEATPAPEVKWYKDGQEIKENNRITIEREGNETYKLTIKNARLDDTGSYSIVARNEVNQTTEIWKLKVLSPPRIRKGLGEPVIIDQGANLVLTVEVDSVMPPSIKWYRDGEPVVEDNRIKMTKEGNRFVLRIVNTVSEDAGFYKAEITSDHGVVTDQTRIRVKGIPRFKTKMYDVTVNEGTKDIEFKVEIDGCPQPSIHWYIDDVEITEKRKEFVRKEEEESCTLIISEAKTELKGRYTCKLKNEFGEVKSSSTLIVNSRPRLLKKLADQRIKEGDTLKLIFEVAGTPDPQVKWYKDGQEVSADARIKITRDSKRQENYDLTVTLVKGSDAGIYEVRAENELGFVTSKSKVLIMTKTEESVEEKMEMTKETIEKISIDEEETNLQKIEEKEIETKKEYAEESGGAEAPPHIIKSTLADKTVYETQTIVFEVEATSLPRADAKWFKDGKPLRSGERVRIESSGERFRMELSKIIIEDEGVYTCSFSNKLGEDMTEGYLTVQTVDELRRPKFIETLQDVDVANGKSGMFKAMFTADPVPDITWYFKGDEIHSEDSRLKITVDNKPGSDKLTETTVTLSVPKCSKDDTGEYTLKLKNKYGEAESNAFLNLLLCPEIQELNDVTTNVGESLAWQAIIKGNPKPDITWSKDGKVLEKGERYDFEEDKRNNKFTLVIKEVEIDDKGAYQVTAKNYLGEASAQAILTPYSETPIFSEILPKKPVECKDRSDVEFKVRCSGIPRPNLKWLRCNEEIREDDRYKIVIQEDGNNVESVCSITTFCPSDVGKITCRASNIYGSAQTSCDLLVQLITPSFVNLLPKSTEVDEGGCLELKAKIDGSPMPEISWYKDGEKIVPDEHTRIEILPDGTTKLIIDCVQPLDCGAYKLVINNSTGEQSSLCAVAIKPERRKPSFSKSLEDVKIVVGEPLKLEAQVVAFPNPEVQWFKNGIPLRQTKEMYFINEPIGIIGLRIDSCRPEDAGTYSMTVSNSLGETTGTAKVEIEEKERRPEFVVNLQPLSVMEGFPAKMEVKVLGKPTPRLQWFKNGEEIVPDGKRVKAVSMADGSQALIIEKATPEDAGEYQVIAGNTEGTSSCKGTISVVGKLQSDVSEQKPGFVNPMRDVYVEEGQPLNLSVSFVGNPIPDVNWSKDGAPLQPSDRFTITCDGKKTELEINPCEGKDAGVYECRISNPLGEDSTRSTANVRKIFQPPSFIHAFKDLQQLPTFDAKFLARVSGVPRPDITWYVNEKPIVQDDDKYKIKRDGDACCLYVKDCTYDDSGVYKCRAVNKGGEAECAANLTIVDEIGKIQKFEPPSFLKRIGDCEMYKGMPAKFTACVTGIPEPDFEWFHNGDKMWQTDRIRMDQEGSLLRLTINNVDELDAGKYTLKISNPHGEDSCTADLIYETLEPRAKKSLGDQYADFDKYRKSGIPLPLADRPIISRMMDRHLTLSWKPSIPIGSRIPVTYQIEMCELPDGDWFTARTGIRSCVCDIRNLEPFRDYKFRIRVENKYGISDPSPYAQTYRAKLEPDPPKFFPYLPPGIDFRPETSPYFPKDFDIERPPHDNYAQAPRFLRQEHDTQYGVKNHNCNLFWFVYGYPKPKMTYYFNDQPIESGGRYDQSYTRNGQATLFINRMLERDEGLYEAVASNEHGEARQRVCLRIAEYPTFIHRPEETIVMIRRIGQLTARVTGVPYPEIKWYKDWKPLTTSSRIRIEFKEPDTSLLIISDTMVKDEGLYSVSARNVAGSISCSVMLHVEENEHEYGYRTYRRKLEVKPCRDKPLNELYDLGDELGRGTQGVTYHAVERSTGKNYAAKVMHGKGELKPYMHNEIEVMNNLNHRKLLRLHDAYETDTSVTLVIELAAGGELVDTLTKQAYYTEAEIAGYIRQLLWGLEYMHSNQYAHLGLTLGDLLISHTGGDDLKICDFGLARRISHAKMMTLLYGMPEYVAPEVTNNEGVSFSADMWSVGIITYILLSGISPFRGNNDKETLMKIREGKWEFDDRWKNISEDGKDFIRSLLMYNVERRMDVTAALAHPWLTYADKSPLNFYKIPSENLKNYYKLYRDWYNNASCRTWFRRRKLNTAFEHPSKMVYPPGHRYTPEPEDRPYSPLKKPAAKPWENQINEREPIDTEIGIIRSESHYQNGPDTYLLQLRDTDFPVRLREYMKVACNRSPGFSRTITEENFDWRTPIIRERRRFTDIMDEEIDDERRARINRYGSPDNFTLRRLKHELGTRLDSYAEAEAMLESKKEGHLPFFREKPQIKPIEEGKPAQLACLAVGSPKPLIQWYKNDMMVQETNRIKITEDQDGRSILSFNPTKEHDVGSYKVVARNSLGQTVVRTRIVEAFVPSGPDSPELVDVSDTEILVRWKQPKHDGNSPVLCYNLQYKEGDSIDWIDIASNIDHEFYLIRNLKADTTYNFRLAARNRIGWSEKGIPSKLIKTRLPGCPKVQITQAMKHLQELTESGQEIVLDEDKPHMDYSVEEHPIEWSTDTNFSSKYSFISEIYRGQFSVVAKGVDKGTDRIIVAKILELKTETEKQVNREFEALRSLRHERIAMLEAAYKAQGSPIAVFILEKLQGADILTYFSSRHEYTENCVAVAITQILDGLQYLHWRGYSHLDIQPDNIVMSNVRSVQVKLVDMGSARLVSKLGTLVPKAGHPEYRAPEVYNEEPAHPQTDIWMVGVLMYILLSGISPFRGKDPDETRQNILFVRYRFEYLYKELSQEATRFLMLVFKRAPSKRPLVEECHEHRWLQPSDFMIKKRERAVFLGNRLKEYNEQYHEEKSNIASQNQSLASESLLGSSQKLIRSNSIQEELLTTF</sequence>
<dbReference type="FunFam" id="2.60.40.10:FF:000031">
    <property type="entry name" value="Myosin-binding protein C, slow type"/>
    <property type="match status" value="1"/>
</dbReference>
<dbReference type="CDD" id="cd00160">
    <property type="entry name" value="RhoGEF"/>
    <property type="match status" value="1"/>
</dbReference>
<protein>
    <submittedName>
        <fullName evidence="23">Obscurin isoform X6</fullName>
    </submittedName>
</protein>
<dbReference type="PROSITE" id="PS50835">
    <property type="entry name" value="IG_LIKE"/>
    <property type="match status" value="19"/>
</dbReference>
<dbReference type="GO" id="GO:0004672">
    <property type="term" value="F:protein kinase activity"/>
    <property type="evidence" value="ECO:0007669"/>
    <property type="project" value="InterPro"/>
</dbReference>
<evidence type="ECO:0000256" key="9">
    <source>
        <dbReference type="ARBA" id="ARBA00023054"/>
    </source>
</evidence>
<feature type="domain" description="Protein kinase" evidence="18">
    <location>
        <begin position="4327"/>
        <end position="4579"/>
    </location>
</feature>
<dbReference type="Gene3D" id="2.30.29.30">
    <property type="entry name" value="Pleckstrin-homology domain (PH domain)/Phosphotyrosine-binding domain (PTB)"/>
    <property type="match status" value="1"/>
</dbReference>
<dbReference type="FunFam" id="2.60.40.10:FF:000425">
    <property type="entry name" value="Myosin light chain kinase"/>
    <property type="match status" value="2"/>
</dbReference>
<keyword evidence="9" id="KW-0175">Coiled coil</keyword>
<dbReference type="SUPFAM" id="SSF56112">
    <property type="entry name" value="Protein kinase-like (PK-like)"/>
    <property type="match status" value="2"/>
</dbReference>
<keyword evidence="8" id="KW-0067">ATP-binding</keyword>
<organism evidence="21">
    <name type="scientific">Apis mellifera</name>
    <name type="common">Honeybee</name>
    <dbReference type="NCBI Taxonomy" id="7460"/>
    <lineage>
        <taxon>Eukaryota</taxon>
        <taxon>Metazoa</taxon>
        <taxon>Ecdysozoa</taxon>
        <taxon>Arthropoda</taxon>
        <taxon>Hexapoda</taxon>
        <taxon>Insecta</taxon>
        <taxon>Pterygota</taxon>
        <taxon>Neoptera</taxon>
        <taxon>Endopterygota</taxon>
        <taxon>Hymenoptera</taxon>
        <taxon>Apocrita</taxon>
        <taxon>Aculeata</taxon>
        <taxon>Apoidea</taxon>
        <taxon>Anthophila</taxon>
        <taxon>Apidae</taxon>
        <taxon>Apis</taxon>
    </lineage>
</organism>
<dbReference type="SMART" id="SM00060">
    <property type="entry name" value="FN3"/>
    <property type="match status" value="2"/>
</dbReference>
<feature type="compositionally biased region" description="Basic and acidic residues" evidence="15">
    <location>
        <begin position="200"/>
        <end position="213"/>
    </location>
</feature>
<evidence type="ECO:0000256" key="7">
    <source>
        <dbReference type="ARBA" id="ARBA00022741"/>
    </source>
</evidence>
<evidence type="ECO:0000256" key="2">
    <source>
        <dbReference type="ARBA" id="ARBA00004355"/>
    </source>
</evidence>
<evidence type="ECO:0000313" key="21">
    <source>
        <dbReference type="EnsemblMetazoa" id="XP_006562198"/>
    </source>
</evidence>
<dbReference type="Pfam" id="PF07679">
    <property type="entry name" value="I-set"/>
    <property type="match status" value="21"/>
</dbReference>
<dbReference type="FunFam" id="2.60.40.10:FF:000032">
    <property type="entry name" value="palladin isoform X1"/>
    <property type="match status" value="2"/>
</dbReference>
<keyword evidence="6" id="KW-0677">Repeat</keyword>
<dbReference type="SUPFAM" id="SSF48065">
    <property type="entry name" value="DBL homology domain (DH-domain)"/>
    <property type="match status" value="1"/>
</dbReference>
<dbReference type="InterPro" id="IPR013098">
    <property type="entry name" value="Ig_I-set"/>
</dbReference>
<keyword evidence="22" id="KW-1185">Reference proteome</keyword>
<evidence type="ECO:0000256" key="15">
    <source>
        <dbReference type="SAM" id="MobiDB-lite"/>
    </source>
</evidence>
<feature type="domain" description="PH" evidence="16">
    <location>
        <begin position="1863"/>
        <end position="1969"/>
    </location>
</feature>
<dbReference type="PANTHER" id="PTHR47633:SF3">
    <property type="entry name" value="STRIATED MUSCLE PREFERENTIALLY EXPRESSED PROTEIN KINASE"/>
    <property type="match status" value="1"/>
</dbReference>
<evidence type="ECO:0000259" key="20">
    <source>
        <dbReference type="PROSITE" id="PS50853"/>
    </source>
</evidence>
<evidence type="ECO:0000313" key="22">
    <source>
        <dbReference type="Proteomes" id="UP000005203"/>
    </source>
</evidence>
<evidence type="ECO:0000256" key="14">
    <source>
        <dbReference type="ARBA" id="ARBA00037833"/>
    </source>
</evidence>
<reference evidence="21" key="1">
    <citation type="submission" date="2021-01" db="UniProtKB">
        <authorList>
            <consortium name="EnsemblMetazoa"/>
        </authorList>
    </citation>
    <scope>IDENTIFICATION</scope>
    <source>
        <strain evidence="21">DH4</strain>
    </source>
</reference>
<dbReference type="FunFam" id="2.60.40.10:FF:001036">
    <property type="entry name" value="Muscle M-line assembly protein unc-89"/>
    <property type="match status" value="1"/>
</dbReference>
<evidence type="ECO:0000256" key="1">
    <source>
        <dbReference type="ARBA" id="ARBA00004123"/>
    </source>
</evidence>
<dbReference type="GO" id="GO:0003779">
    <property type="term" value="F:actin binding"/>
    <property type="evidence" value="ECO:0007669"/>
    <property type="project" value="UniProtKB-ARBA"/>
</dbReference>
<dbReference type="InterPro" id="IPR003598">
    <property type="entry name" value="Ig_sub2"/>
</dbReference>
<dbReference type="InterPro" id="IPR036179">
    <property type="entry name" value="Ig-like_dom_sf"/>
</dbReference>
<dbReference type="GO" id="GO:0040017">
    <property type="term" value="P:positive regulation of locomotion"/>
    <property type="evidence" value="ECO:0007669"/>
    <property type="project" value="UniProtKB-ARBA"/>
</dbReference>
<dbReference type="GO" id="GO:0045214">
    <property type="term" value="P:sarcomere organization"/>
    <property type="evidence" value="ECO:0007669"/>
    <property type="project" value="UniProtKB-ARBA"/>
</dbReference>
<feature type="region of interest" description="Disordered" evidence="15">
    <location>
        <begin position="199"/>
        <end position="246"/>
    </location>
</feature>
<dbReference type="FunFam" id="1.20.900.10:FF:000033">
    <property type="entry name" value="Muscle M-line assembly protein unc-89-like Protein"/>
    <property type="match status" value="1"/>
</dbReference>
<dbReference type="GO" id="GO:0005524">
    <property type="term" value="F:ATP binding"/>
    <property type="evidence" value="ECO:0007669"/>
    <property type="project" value="UniProtKB-KW"/>
</dbReference>
<evidence type="ECO:0000259" key="19">
    <source>
        <dbReference type="PROSITE" id="PS50835"/>
    </source>
</evidence>
<dbReference type="InterPro" id="IPR000719">
    <property type="entry name" value="Prot_kinase_dom"/>
</dbReference>
<dbReference type="CDD" id="cd00096">
    <property type="entry name" value="Ig"/>
    <property type="match status" value="1"/>
</dbReference>
<evidence type="ECO:0000256" key="6">
    <source>
        <dbReference type="ARBA" id="ARBA00022737"/>
    </source>
</evidence>
<dbReference type="GO" id="GO:0031674">
    <property type="term" value="C:I band"/>
    <property type="evidence" value="ECO:0007669"/>
    <property type="project" value="UniProtKB-SubCell"/>
</dbReference>
<dbReference type="GO" id="GO:0031430">
    <property type="term" value="C:M band"/>
    <property type="evidence" value="ECO:0007669"/>
    <property type="project" value="UniProtKB-SubCell"/>
</dbReference>
<feature type="domain" description="Ig-like" evidence="19">
    <location>
        <begin position="3457"/>
        <end position="3546"/>
    </location>
</feature>
<keyword evidence="12" id="KW-0539">Nucleus</keyword>
<dbReference type="Pfam" id="PF22697">
    <property type="entry name" value="SOS1_NGEF_PH"/>
    <property type="match status" value="1"/>
</dbReference>
<keyword evidence="5" id="KW-0963">Cytoplasm</keyword>
<dbReference type="PROSITE" id="PS50011">
    <property type="entry name" value="PROTEIN_KINASE_DOM"/>
    <property type="match status" value="2"/>
</dbReference>
<dbReference type="FunFam" id="2.60.40.10:FF:000940">
    <property type="entry name" value="Muscle M-line assembly protein unc-89"/>
    <property type="match status" value="1"/>
</dbReference>
<feature type="domain" description="Fibronectin type-III" evidence="20">
    <location>
        <begin position="4892"/>
        <end position="4986"/>
    </location>
</feature>
<comment type="similarity">
    <text evidence="3">Belongs to the protein kinase superfamily. CAMK Ser/Thr protein kinase family.</text>
</comment>
<feature type="domain" description="Ig-like" evidence="19">
    <location>
        <begin position="2142"/>
        <end position="2231"/>
    </location>
</feature>
<feature type="domain" description="Ig-like" evidence="19">
    <location>
        <begin position="2962"/>
        <end position="3051"/>
    </location>
</feature>
<dbReference type="OrthoDB" id="2570713at2759"/>
<dbReference type="PROSITE" id="PS50010">
    <property type="entry name" value="DH_2"/>
    <property type="match status" value="1"/>
</dbReference>
<evidence type="ECO:0000256" key="8">
    <source>
        <dbReference type="ARBA" id="ARBA00022840"/>
    </source>
</evidence>
<dbReference type="GO" id="GO:0060298">
    <property type="term" value="P:positive regulation of sarcomere organization"/>
    <property type="evidence" value="ECO:0007669"/>
    <property type="project" value="UniProtKB-ARBA"/>
</dbReference>
<evidence type="ECO:0000259" key="16">
    <source>
        <dbReference type="PROSITE" id="PS50003"/>
    </source>
</evidence>